<sequence>MGAPEGKVAYVYAAALRKALDGYLAGGGTQKDLARAIGTSPTSVTRHLKGRRITPRKQLRAIKAYLQAQGVPCPDEVWAELEELCDQAHLASKSPAVQRDHLAEELARVCAEYQRARWIAEKQLHGLEQRSDRLAEDLRQALTRAQQAERTRRILQERVTVQDRSLRKAGDYAHTIEDELAREKKQTGLLRKETDVLREQNRRLIEERPAVAAPATQLDHAHTRYIYIPVPGLAVETAPTTAEASSAASSPQWQVPPPEPPDNGPGELYRTTPLREEDQYGYEAYGSGYEAYSSGYEAYGSGYCSPDQHSYDTLLANNGAGTWAAPYGYQEDAITRPHPQTDPYGNDPWVASPYDPVTYDAWGYQEDAAGPPPGEPSLHTPAAPPTPLPHQEDENAQQLARTARPNHTTPPRIKAGALPTLALLAVVVGSRVL</sequence>
<name>A0ABZ1TR18_STRVG</name>
<evidence type="ECO:0000313" key="4">
    <source>
        <dbReference type="Proteomes" id="UP001432039"/>
    </source>
</evidence>
<feature type="region of interest" description="Disordered" evidence="2">
    <location>
        <begin position="239"/>
        <end position="270"/>
    </location>
</feature>
<evidence type="ECO:0008006" key="5">
    <source>
        <dbReference type="Google" id="ProtNLM"/>
    </source>
</evidence>
<reference evidence="3" key="1">
    <citation type="submission" date="2022-10" db="EMBL/GenBank/DDBJ databases">
        <title>The complete genomes of actinobacterial strains from the NBC collection.</title>
        <authorList>
            <person name="Joergensen T.S."/>
            <person name="Alvarez Arevalo M."/>
            <person name="Sterndorff E.B."/>
            <person name="Faurdal D."/>
            <person name="Vuksanovic O."/>
            <person name="Mourched A.-S."/>
            <person name="Charusanti P."/>
            <person name="Shaw S."/>
            <person name="Blin K."/>
            <person name="Weber T."/>
        </authorList>
    </citation>
    <scope>NUCLEOTIDE SEQUENCE</scope>
    <source>
        <strain evidence="3">NBC_00248</strain>
        <plasmid evidence="3">unnamed1</plasmid>
    </source>
</reference>
<keyword evidence="4" id="KW-1185">Reference proteome</keyword>
<keyword evidence="1" id="KW-0175">Coiled coil</keyword>
<feature type="compositionally biased region" description="Pro residues" evidence="2">
    <location>
        <begin position="254"/>
        <end position="263"/>
    </location>
</feature>
<dbReference type="CDD" id="cd00093">
    <property type="entry name" value="HTH_XRE"/>
    <property type="match status" value="1"/>
</dbReference>
<proteinExistence type="predicted"/>
<keyword evidence="3" id="KW-0614">Plasmid</keyword>
<evidence type="ECO:0000256" key="2">
    <source>
        <dbReference type="SAM" id="MobiDB-lite"/>
    </source>
</evidence>
<evidence type="ECO:0000313" key="3">
    <source>
        <dbReference type="EMBL" id="WUQ18280.1"/>
    </source>
</evidence>
<feature type="compositionally biased region" description="Low complexity" evidence="2">
    <location>
        <begin position="239"/>
        <end position="253"/>
    </location>
</feature>
<evidence type="ECO:0000256" key="1">
    <source>
        <dbReference type="SAM" id="Coils"/>
    </source>
</evidence>
<feature type="compositionally biased region" description="Polar residues" evidence="2">
    <location>
        <begin position="396"/>
        <end position="409"/>
    </location>
</feature>
<organism evidence="3 4">
    <name type="scientific">Streptomyces virginiae</name>
    <name type="common">Streptomyces cinnamonensis</name>
    <dbReference type="NCBI Taxonomy" id="1961"/>
    <lineage>
        <taxon>Bacteria</taxon>
        <taxon>Bacillati</taxon>
        <taxon>Actinomycetota</taxon>
        <taxon>Actinomycetes</taxon>
        <taxon>Kitasatosporales</taxon>
        <taxon>Streptomycetaceae</taxon>
        <taxon>Streptomyces</taxon>
    </lineage>
</organism>
<dbReference type="RefSeq" id="WP_328966225.1">
    <property type="nucleotide sequence ID" value="NZ_CP108091.1"/>
</dbReference>
<geneLocation type="plasmid" evidence="3 4">
    <name>unnamed1</name>
</geneLocation>
<feature type="region of interest" description="Disordered" evidence="2">
    <location>
        <begin position="363"/>
        <end position="414"/>
    </location>
</feature>
<dbReference type="InterPro" id="IPR001387">
    <property type="entry name" value="Cro/C1-type_HTH"/>
</dbReference>
<gene>
    <name evidence="3" type="ORF">OG517_43445</name>
</gene>
<accession>A0ABZ1TR18</accession>
<dbReference type="EMBL" id="CP108091">
    <property type="protein sequence ID" value="WUQ18280.1"/>
    <property type="molecule type" value="Genomic_DNA"/>
</dbReference>
<dbReference type="Proteomes" id="UP001432039">
    <property type="component" value="Plasmid unnamed1"/>
</dbReference>
<protein>
    <recommendedName>
        <fullName evidence="5">HTH cro/C1-type domain-containing protein</fullName>
    </recommendedName>
</protein>
<feature type="coiled-coil region" evidence="1">
    <location>
        <begin position="124"/>
        <end position="158"/>
    </location>
</feature>